<keyword evidence="2" id="KW-1185">Reference proteome</keyword>
<reference evidence="1 2" key="1">
    <citation type="submission" date="2018-12" db="EMBL/GenBank/DDBJ databases">
        <title>bacterium Hansschlegelia zhihuaiae S113.</title>
        <authorList>
            <person name="He J."/>
        </authorList>
    </citation>
    <scope>NUCLEOTIDE SEQUENCE [LARGE SCALE GENOMIC DNA]</scope>
    <source>
        <strain evidence="1 2">S 113</strain>
    </source>
</reference>
<gene>
    <name evidence="1" type="ORF">EK403_15005</name>
</gene>
<evidence type="ECO:0000313" key="1">
    <source>
        <dbReference type="EMBL" id="RXF72116.1"/>
    </source>
</evidence>
<evidence type="ECO:0000313" key="2">
    <source>
        <dbReference type="Proteomes" id="UP000289708"/>
    </source>
</evidence>
<dbReference type="EMBL" id="RYFI01000014">
    <property type="protein sequence ID" value="RXF72116.1"/>
    <property type="molecule type" value="Genomic_DNA"/>
</dbReference>
<dbReference type="Pfam" id="PF02924">
    <property type="entry name" value="HDPD"/>
    <property type="match status" value="2"/>
</dbReference>
<protein>
    <submittedName>
        <fullName evidence="1">Head decoration protein</fullName>
    </submittedName>
</protein>
<comment type="caution">
    <text evidence="1">The sequence shown here is derived from an EMBL/GenBank/DDBJ whole genome shotgun (WGS) entry which is preliminary data.</text>
</comment>
<accession>A0A4Q0MGN9</accession>
<sequence length="233" mass="23937">MLRTHTASAPKVETDVLKWEINPVWSRETGTLLAGSGSDREVEIGTVLGAITGDGAATATVAADAGNTGNGVLTMATPATTSTAKTGVYVVTCTEPATNGGTFSVEDPDGVTIGTAKVGVAYAKQVRFTIADGATDFVAGDLFTITVDKEAPSEKLTAIDFSATDGRQNACGVSLIKTVALDGEDNVDGVVFSKRGSVVRRQGLVWPAGATDDQIAKAVKQLKDLGVLVRVGY</sequence>
<proteinExistence type="predicted"/>
<dbReference type="InterPro" id="IPR004195">
    <property type="entry name" value="Head_decoration_D"/>
</dbReference>
<dbReference type="AlphaFoldDB" id="A0A4Q0MGN9"/>
<name>A0A4Q0MGN9_9HYPH</name>
<dbReference type="RefSeq" id="WP_128778283.1">
    <property type="nucleotide sequence ID" value="NZ_RYFI01000014.1"/>
</dbReference>
<dbReference type="OrthoDB" id="7996345at2"/>
<dbReference type="Proteomes" id="UP000289708">
    <property type="component" value="Unassembled WGS sequence"/>
</dbReference>
<organism evidence="1 2">
    <name type="scientific">Hansschlegelia zhihuaiae</name>
    <dbReference type="NCBI Taxonomy" id="405005"/>
    <lineage>
        <taxon>Bacteria</taxon>
        <taxon>Pseudomonadati</taxon>
        <taxon>Pseudomonadota</taxon>
        <taxon>Alphaproteobacteria</taxon>
        <taxon>Hyphomicrobiales</taxon>
        <taxon>Methylopilaceae</taxon>
        <taxon>Hansschlegelia</taxon>
    </lineage>
</organism>